<evidence type="ECO:0000313" key="6">
    <source>
        <dbReference type="Proteomes" id="UP000784128"/>
    </source>
</evidence>
<dbReference type="CDD" id="cd00156">
    <property type="entry name" value="REC"/>
    <property type="match status" value="1"/>
</dbReference>
<gene>
    <name evidence="5" type="ORF">KJB30_13725</name>
</gene>
<feature type="domain" description="Response regulatory" evidence="4">
    <location>
        <begin position="6"/>
        <end position="119"/>
    </location>
</feature>
<evidence type="ECO:0000256" key="1">
    <source>
        <dbReference type="ARBA" id="ARBA00022553"/>
    </source>
</evidence>
<proteinExistence type="predicted"/>
<keyword evidence="2" id="KW-0902">Two-component regulatory system</keyword>
<reference evidence="5 6" key="1">
    <citation type="submission" date="2021-05" db="EMBL/GenBank/DDBJ databases">
        <title>The draft genome of Geobacter chapellei DSM 13688.</title>
        <authorList>
            <person name="Xu Z."/>
            <person name="Masuda Y."/>
            <person name="Itoh H."/>
            <person name="Senoo K."/>
        </authorList>
    </citation>
    <scope>NUCLEOTIDE SEQUENCE [LARGE SCALE GENOMIC DNA]</scope>
    <source>
        <strain evidence="5 6">DSM 13688</strain>
    </source>
</reference>
<keyword evidence="6" id="KW-1185">Reference proteome</keyword>
<dbReference type="EMBL" id="JAHDYS010000013">
    <property type="protein sequence ID" value="MBT1072850.1"/>
    <property type="molecule type" value="Genomic_DNA"/>
</dbReference>
<dbReference type="InterPro" id="IPR011006">
    <property type="entry name" value="CheY-like_superfamily"/>
</dbReference>
<dbReference type="Pfam" id="PF00072">
    <property type="entry name" value="Response_reg"/>
    <property type="match status" value="1"/>
</dbReference>
<evidence type="ECO:0000313" key="5">
    <source>
        <dbReference type="EMBL" id="MBT1072850.1"/>
    </source>
</evidence>
<dbReference type="Proteomes" id="UP000784128">
    <property type="component" value="Unassembled WGS sequence"/>
</dbReference>
<dbReference type="InterPro" id="IPR050595">
    <property type="entry name" value="Bact_response_regulator"/>
</dbReference>
<dbReference type="InterPro" id="IPR001789">
    <property type="entry name" value="Sig_transdc_resp-reg_receiver"/>
</dbReference>
<accession>A0ABS5UB15</accession>
<sequence length="124" mass="13840">MNRPISILLVDDDQLVNTCLSTWLEDEGFTVHCVSGGQEALLVLASTHIDVALVDLHMRDMNGEELITNGSAFHPATRFMIHTGKNSYKLPERLRKLGHGVVYKPIVELKSFSLTIRQLVKVGQ</sequence>
<dbReference type="PROSITE" id="PS50110">
    <property type="entry name" value="RESPONSE_REGULATORY"/>
    <property type="match status" value="1"/>
</dbReference>
<dbReference type="PANTHER" id="PTHR44591:SF14">
    <property type="entry name" value="PROTEIN PILG"/>
    <property type="match status" value="1"/>
</dbReference>
<evidence type="ECO:0000256" key="2">
    <source>
        <dbReference type="ARBA" id="ARBA00023012"/>
    </source>
</evidence>
<dbReference type="Gene3D" id="3.40.50.2300">
    <property type="match status" value="1"/>
</dbReference>
<name>A0ABS5UB15_9BACT</name>
<evidence type="ECO:0000256" key="3">
    <source>
        <dbReference type="PROSITE-ProRule" id="PRU00169"/>
    </source>
</evidence>
<dbReference type="SMART" id="SM00448">
    <property type="entry name" value="REC"/>
    <property type="match status" value="1"/>
</dbReference>
<organism evidence="5 6">
    <name type="scientific">Pelotalea chapellei</name>
    <dbReference type="NCBI Taxonomy" id="44671"/>
    <lineage>
        <taxon>Bacteria</taxon>
        <taxon>Pseudomonadati</taxon>
        <taxon>Thermodesulfobacteriota</taxon>
        <taxon>Desulfuromonadia</taxon>
        <taxon>Geobacterales</taxon>
        <taxon>Geobacteraceae</taxon>
        <taxon>Pelotalea</taxon>
    </lineage>
</organism>
<dbReference type="RefSeq" id="WP_214300256.1">
    <property type="nucleotide sequence ID" value="NZ_JAHDYS010000013.1"/>
</dbReference>
<evidence type="ECO:0000259" key="4">
    <source>
        <dbReference type="PROSITE" id="PS50110"/>
    </source>
</evidence>
<protein>
    <submittedName>
        <fullName evidence="5">Response regulator</fullName>
    </submittedName>
</protein>
<comment type="caution">
    <text evidence="5">The sequence shown here is derived from an EMBL/GenBank/DDBJ whole genome shotgun (WGS) entry which is preliminary data.</text>
</comment>
<keyword evidence="1 3" id="KW-0597">Phosphoprotein</keyword>
<feature type="modified residue" description="4-aspartylphosphate" evidence="3">
    <location>
        <position position="55"/>
    </location>
</feature>
<dbReference type="PANTHER" id="PTHR44591">
    <property type="entry name" value="STRESS RESPONSE REGULATOR PROTEIN 1"/>
    <property type="match status" value="1"/>
</dbReference>
<dbReference type="SUPFAM" id="SSF52172">
    <property type="entry name" value="CheY-like"/>
    <property type="match status" value="1"/>
</dbReference>